<feature type="compositionally biased region" description="Basic and acidic residues" evidence="1">
    <location>
        <begin position="151"/>
        <end position="161"/>
    </location>
</feature>
<gene>
    <name evidence="3" type="ORF">MCOR_57555</name>
</gene>
<protein>
    <submittedName>
        <fullName evidence="3">Uncharacterized protein</fullName>
    </submittedName>
</protein>
<evidence type="ECO:0000256" key="1">
    <source>
        <dbReference type="SAM" id="MobiDB-lite"/>
    </source>
</evidence>
<sequence>MALVARLIDHVIVLMMASLHLLIGFSKLRYSFNPPKKRNQSTCCSDTLQFRESVNSPQQGETHEYEEVAVDLQNRESSMNGAQDVSSSSSLTGGSGICGTDSDGYLNPYHTPKSTSTTLEHGPYSELSNTETSFMHVLESPVYSKSQTKNLEIENRDKRNT</sequence>
<evidence type="ECO:0000313" key="4">
    <source>
        <dbReference type="Proteomes" id="UP000507470"/>
    </source>
</evidence>
<dbReference type="EMBL" id="CACVKT020010293">
    <property type="protein sequence ID" value="CAC5425765.1"/>
    <property type="molecule type" value="Genomic_DNA"/>
</dbReference>
<reference evidence="3 4" key="1">
    <citation type="submission" date="2020-06" db="EMBL/GenBank/DDBJ databases">
        <authorList>
            <person name="Li R."/>
            <person name="Bekaert M."/>
        </authorList>
    </citation>
    <scope>NUCLEOTIDE SEQUENCE [LARGE SCALE GENOMIC DNA]</scope>
    <source>
        <strain evidence="4">wild</strain>
    </source>
</reference>
<feature type="compositionally biased region" description="Polar residues" evidence="1">
    <location>
        <begin position="75"/>
        <end position="85"/>
    </location>
</feature>
<feature type="transmembrane region" description="Helical" evidence="2">
    <location>
        <begin position="12"/>
        <end position="30"/>
    </location>
</feature>
<evidence type="ECO:0000256" key="2">
    <source>
        <dbReference type="SAM" id="Phobius"/>
    </source>
</evidence>
<keyword evidence="2" id="KW-0812">Transmembrane</keyword>
<keyword evidence="4" id="KW-1185">Reference proteome</keyword>
<feature type="region of interest" description="Disordered" evidence="1">
    <location>
        <begin position="74"/>
        <end position="161"/>
    </location>
</feature>
<dbReference type="AlphaFoldDB" id="A0A6J8F279"/>
<keyword evidence="2" id="KW-0472">Membrane</keyword>
<keyword evidence="2" id="KW-1133">Transmembrane helix</keyword>
<accession>A0A6J8F279</accession>
<dbReference type="OrthoDB" id="10329938at2759"/>
<organism evidence="3 4">
    <name type="scientific">Mytilus coruscus</name>
    <name type="common">Sea mussel</name>
    <dbReference type="NCBI Taxonomy" id="42192"/>
    <lineage>
        <taxon>Eukaryota</taxon>
        <taxon>Metazoa</taxon>
        <taxon>Spiralia</taxon>
        <taxon>Lophotrochozoa</taxon>
        <taxon>Mollusca</taxon>
        <taxon>Bivalvia</taxon>
        <taxon>Autobranchia</taxon>
        <taxon>Pteriomorphia</taxon>
        <taxon>Mytilida</taxon>
        <taxon>Mytiloidea</taxon>
        <taxon>Mytilidae</taxon>
        <taxon>Mytilinae</taxon>
        <taxon>Mytilus</taxon>
    </lineage>
</organism>
<name>A0A6J8F279_MYTCO</name>
<evidence type="ECO:0000313" key="3">
    <source>
        <dbReference type="EMBL" id="CAC5425765.1"/>
    </source>
</evidence>
<proteinExistence type="predicted"/>
<dbReference type="Proteomes" id="UP000507470">
    <property type="component" value="Unassembled WGS sequence"/>
</dbReference>